<dbReference type="RefSeq" id="WP_097645995.1">
    <property type="nucleotide sequence ID" value="NZ_NQWI01000188.1"/>
</dbReference>
<dbReference type="Pfam" id="PF02386">
    <property type="entry name" value="TrkH"/>
    <property type="match status" value="1"/>
</dbReference>
<feature type="transmembrane region" description="Helical" evidence="8">
    <location>
        <begin position="416"/>
        <end position="441"/>
    </location>
</feature>
<dbReference type="InterPro" id="IPR003445">
    <property type="entry name" value="Cat_transpt"/>
</dbReference>
<feature type="transmembrane region" description="Helical" evidence="8">
    <location>
        <begin position="140"/>
        <end position="158"/>
    </location>
</feature>
<feature type="transmembrane region" description="Helical" evidence="8">
    <location>
        <begin position="170"/>
        <end position="187"/>
    </location>
</feature>
<evidence type="ECO:0000313" key="9">
    <source>
        <dbReference type="EMBL" id="PDW00376.1"/>
    </source>
</evidence>
<name>A0A2A6RE26_9CHLR</name>
<proteinExistence type="predicted"/>
<evidence type="ECO:0000256" key="5">
    <source>
        <dbReference type="ARBA" id="ARBA00022989"/>
    </source>
</evidence>
<keyword evidence="2" id="KW-0813">Transport</keyword>
<comment type="caution">
    <text evidence="9">The sequence shown here is derived from an EMBL/GenBank/DDBJ whole genome shotgun (WGS) entry which is preliminary data.</text>
</comment>
<evidence type="ECO:0000256" key="2">
    <source>
        <dbReference type="ARBA" id="ARBA00022448"/>
    </source>
</evidence>
<dbReference type="PANTHER" id="PTHR32024:SF1">
    <property type="entry name" value="KTR SYSTEM POTASSIUM UPTAKE PROTEIN B"/>
    <property type="match status" value="1"/>
</dbReference>
<keyword evidence="4 8" id="KW-0812">Transmembrane</keyword>
<dbReference type="GO" id="GO:0005886">
    <property type="term" value="C:plasma membrane"/>
    <property type="evidence" value="ECO:0007669"/>
    <property type="project" value="UniProtKB-SubCell"/>
</dbReference>
<feature type="transmembrane region" description="Helical" evidence="8">
    <location>
        <begin position="364"/>
        <end position="383"/>
    </location>
</feature>
<evidence type="ECO:0000313" key="10">
    <source>
        <dbReference type="Proteomes" id="UP000220527"/>
    </source>
</evidence>
<dbReference type="PANTHER" id="PTHR32024">
    <property type="entry name" value="TRK SYSTEM POTASSIUM UPTAKE PROTEIN TRKG-RELATED"/>
    <property type="match status" value="1"/>
</dbReference>
<keyword evidence="5 8" id="KW-1133">Transmembrane helix</keyword>
<evidence type="ECO:0000256" key="3">
    <source>
        <dbReference type="ARBA" id="ARBA00022475"/>
    </source>
</evidence>
<dbReference type="Proteomes" id="UP000220527">
    <property type="component" value="Unassembled WGS sequence"/>
</dbReference>
<evidence type="ECO:0000256" key="7">
    <source>
        <dbReference type="ARBA" id="ARBA00023136"/>
    </source>
</evidence>
<feature type="transmembrane region" description="Helical" evidence="8">
    <location>
        <begin position="81"/>
        <end position="106"/>
    </location>
</feature>
<evidence type="ECO:0000256" key="6">
    <source>
        <dbReference type="ARBA" id="ARBA00023065"/>
    </source>
</evidence>
<feature type="transmembrane region" description="Helical" evidence="8">
    <location>
        <begin position="207"/>
        <end position="230"/>
    </location>
</feature>
<evidence type="ECO:0000256" key="1">
    <source>
        <dbReference type="ARBA" id="ARBA00004651"/>
    </source>
</evidence>
<accession>A0A2A6RE26</accession>
<gene>
    <name evidence="9" type="ORF">CJ255_20790</name>
</gene>
<dbReference type="GO" id="GO:0008324">
    <property type="term" value="F:monoatomic cation transmembrane transporter activity"/>
    <property type="evidence" value="ECO:0007669"/>
    <property type="project" value="InterPro"/>
</dbReference>
<feature type="transmembrane region" description="Helical" evidence="8">
    <location>
        <begin position="23"/>
        <end position="45"/>
    </location>
</feature>
<reference evidence="10" key="1">
    <citation type="submission" date="2017-08" db="EMBL/GenBank/DDBJ databases">
        <authorList>
            <person name="Grouzdev D.S."/>
            <person name="Gaisin V.A."/>
            <person name="Rysina M.S."/>
            <person name="Gorlenko V.M."/>
        </authorList>
    </citation>
    <scope>NUCLEOTIDE SEQUENCE [LARGE SCALE GENOMIC DNA]</scope>
    <source>
        <strain evidence="10">Kir15-3F</strain>
    </source>
</reference>
<keyword evidence="3" id="KW-1003">Cell membrane</keyword>
<sequence length="460" mass="49453">MAAQQSKAAQTTPWQRQRPATPALRLVLGLVVLVVLGTFALILPFEGREHPLSWNEALFTATSALTVTGLSIITPGSDLSIYGQLALLLLIQMGGVGFMVVAVVVLRLLGRRIRLTDRLALSDSLGLLAPAAIVRLTMRVLLIVLLLEGLGALLLFLHWRNDPRLTEGQAAFYAIFHAVSAFCNAGFDLFSGTPGYPDGIPRDNLSLIILGSLIFLGGLGIPVLAELFTFWRIRHFSLHTRITMRVVIFLLLFGAINIALAESRQGATLDAEPLPRLALISLFQSISARTAGFAGIADFTALSPATMLVLIILMFIGCAPASMGGGITTGTFAALTISLWSFARGQQQAQFGGRTLAVGTMRKAAAVLTISLFVVCLAIWLILMTHDAPFDLVTFEVVSAFATCGLTMGMTSELNLFGQMVICFVMFWGRLGALTIIVAIARSSSRPDVLHYPEEQILIG</sequence>
<dbReference type="EMBL" id="NQWI01000188">
    <property type="protein sequence ID" value="PDW00376.1"/>
    <property type="molecule type" value="Genomic_DNA"/>
</dbReference>
<feature type="transmembrane region" description="Helical" evidence="8">
    <location>
        <begin position="323"/>
        <end position="343"/>
    </location>
</feature>
<dbReference type="GO" id="GO:0030001">
    <property type="term" value="P:metal ion transport"/>
    <property type="evidence" value="ECO:0007669"/>
    <property type="project" value="UniProtKB-ARBA"/>
</dbReference>
<protein>
    <submittedName>
        <fullName evidence="9">Potassium transporter</fullName>
    </submittedName>
</protein>
<dbReference type="OrthoDB" id="9810952at2"/>
<keyword evidence="6" id="KW-0406">Ion transport</keyword>
<organism evidence="9 10">
    <name type="scientific">Candidatus Viridilinea mediisalina</name>
    <dbReference type="NCBI Taxonomy" id="2024553"/>
    <lineage>
        <taxon>Bacteria</taxon>
        <taxon>Bacillati</taxon>
        <taxon>Chloroflexota</taxon>
        <taxon>Chloroflexia</taxon>
        <taxon>Chloroflexales</taxon>
        <taxon>Chloroflexineae</taxon>
        <taxon>Oscillochloridaceae</taxon>
        <taxon>Candidatus Viridilinea</taxon>
    </lineage>
</organism>
<keyword evidence="10" id="KW-1185">Reference proteome</keyword>
<keyword evidence="7 8" id="KW-0472">Membrane</keyword>
<feature type="transmembrane region" description="Helical" evidence="8">
    <location>
        <begin position="299"/>
        <end position="317"/>
    </location>
</feature>
<dbReference type="AlphaFoldDB" id="A0A2A6RE26"/>
<comment type="subcellular location">
    <subcellularLocation>
        <location evidence="1">Cell membrane</location>
        <topology evidence="1">Multi-pass membrane protein</topology>
    </subcellularLocation>
</comment>
<feature type="transmembrane region" description="Helical" evidence="8">
    <location>
        <begin position="242"/>
        <end position="261"/>
    </location>
</feature>
<evidence type="ECO:0000256" key="4">
    <source>
        <dbReference type="ARBA" id="ARBA00022692"/>
    </source>
</evidence>
<evidence type="ECO:0000256" key="8">
    <source>
        <dbReference type="SAM" id="Phobius"/>
    </source>
</evidence>